<keyword evidence="4" id="KW-0811">Translocation</keyword>
<gene>
    <name evidence="6" type="primary">NIC96_2</name>
    <name evidence="6" type="ORF">IWQ60_006954</name>
</gene>
<evidence type="ECO:0000256" key="3">
    <source>
        <dbReference type="ARBA" id="ARBA00023242"/>
    </source>
</evidence>
<dbReference type="OrthoDB" id="203824at2759"/>
<dbReference type="Proteomes" id="UP001150569">
    <property type="component" value="Unassembled WGS sequence"/>
</dbReference>
<comment type="caution">
    <text evidence="6">The sequence shown here is derived from an EMBL/GenBank/DDBJ whole genome shotgun (WGS) entry which is preliminary data.</text>
</comment>
<dbReference type="PANTHER" id="PTHR11225">
    <property type="entry name" value="NUCLEAR PORE COMPLEX PROTEIN NUP93 NUCLEOPORIN NUP93 DEAD EYE PROTEIN"/>
    <property type="match status" value="1"/>
</dbReference>
<comment type="subcellular location">
    <subcellularLocation>
        <location evidence="1">Nucleus envelope</location>
    </subcellularLocation>
    <subcellularLocation>
        <location evidence="4">Nucleus</location>
        <location evidence="4">Nuclear pore complex</location>
    </subcellularLocation>
</comment>
<dbReference type="GO" id="GO:0006606">
    <property type="term" value="P:protein import into nucleus"/>
    <property type="evidence" value="ECO:0007669"/>
    <property type="project" value="TreeGrafter"/>
</dbReference>
<comment type="similarity">
    <text evidence="2 4">Belongs to the nucleoporin interacting component (NIC) family.</text>
</comment>
<evidence type="ECO:0000313" key="7">
    <source>
        <dbReference type="Proteomes" id="UP001150569"/>
    </source>
</evidence>
<keyword evidence="4" id="KW-0472">Membrane</keyword>
<protein>
    <recommendedName>
        <fullName evidence="4">Nuclear pore protein</fullName>
    </recommendedName>
</protein>
<evidence type="ECO:0000313" key="6">
    <source>
        <dbReference type="EMBL" id="KAJ1920671.1"/>
    </source>
</evidence>
<keyword evidence="4" id="KW-0509">mRNA transport</keyword>
<evidence type="ECO:0000256" key="2">
    <source>
        <dbReference type="ARBA" id="ARBA00010186"/>
    </source>
</evidence>
<organism evidence="6 7">
    <name type="scientific">Tieghemiomyces parasiticus</name>
    <dbReference type="NCBI Taxonomy" id="78921"/>
    <lineage>
        <taxon>Eukaryota</taxon>
        <taxon>Fungi</taxon>
        <taxon>Fungi incertae sedis</taxon>
        <taxon>Zoopagomycota</taxon>
        <taxon>Kickxellomycotina</taxon>
        <taxon>Dimargaritomycetes</taxon>
        <taxon>Dimargaritales</taxon>
        <taxon>Dimargaritaceae</taxon>
        <taxon>Tieghemiomyces</taxon>
    </lineage>
</organism>
<dbReference type="AlphaFoldDB" id="A0A9W8A0Y1"/>
<dbReference type="InterPro" id="IPR007231">
    <property type="entry name" value="Nucleoporin_int_Nup93/Nic96"/>
</dbReference>
<dbReference type="GO" id="GO:0017056">
    <property type="term" value="F:structural constituent of nuclear pore"/>
    <property type="evidence" value="ECO:0007669"/>
    <property type="project" value="InterPro"/>
</dbReference>
<accession>A0A9W8A0Y1</accession>
<reference evidence="6" key="1">
    <citation type="submission" date="2022-07" db="EMBL/GenBank/DDBJ databases">
        <title>Phylogenomic reconstructions and comparative analyses of Kickxellomycotina fungi.</title>
        <authorList>
            <person name="Reynolds N.K."/>
            <person name="Stajich J.E."/>
            <person name="Barry K."/>
            <person name="Grigoriev I.V."/>
            <person name="Crous P."/>
            <person name="Smith M.E."/>
        </authorList>
    </citation>
    <scope>NUCLEOTIDE SEQUENCE</scope>
    <source>
        <strain evidence="6">RSA 861</strain>
    </source>
</reference>
<evidence type="ECO:0000256" key="5">
    <source>
        <dbReference type="SAM" id="MobiDB-lite"/>
    </source>
</evidence>
<keyword evidence="7" id="KW-1185">Reference proteome</keyword>
<dbReference type="Pfam" id="PF04097">
    <property type="entry name" value="Nic96"/>
    <property type="match status" value="1"/>
</dbReference>
<evidence type="ECO:0000256" key="1">
    <source>
        <dbReference type="ARBA" id="ARBA00004259"/>
    </source>
</evidence>
<dbReference type="GO" id="GO:0005643">
    <property type="term" value="C:nuclear pore"/>
    <property type="evidence" value="ECO:0007669"/>
    <property type="project" value="UniProtKB-SubCell"/>
</dbReference>
<keyword evidence="4" id="KW-0813">Transport</keyword>
<name>A0A9W8A0Y1_9FUNG</name>
<keyword evidence="3 4" id="KW-0539">Nucleus</keyword>
<proteinExistence type="inferred from homology"/>
<keyword evidence="4" id="KW-0906">Nuclear pore complex</keyword>
<dbReference type="GO" id="GO:0016973">
    <property type="term" value="P:poly(A)+ mRNA export from nucleus"/>
    <property type="evidence" value="ECO:0007669"/>
    <property type="project" value="TreeGrafter"/>
</dbReference>
<sequence>MLQTNPSRLKQLLDESQQLTTHITPSDLPTIQRGLDQIEAESRRLVSRTILETQGLDTKGHFLLASGGVDPERLSQAVHSFDLAAAFEPVQTVPETDVESYLQYQREQLIINAIESGYRETCQDFEAAHERAYQADWSRTKTNLLDELCQRPGGAPPGARAQPLPSAHRRLGRRATHSGAGTGPSNLQLTPRMRQYARAVQTLNDQRLRGADCAVVALFEGVARSLTGEDHSEQMVTGWGLLATILDERVAVGGEDGSQTLTEAEFSAPYLQSDYYAVPNVQVRNHFIRGARRYLEEQFVQYLDRTLAQHPREASLGGLPTIHRKVQAFLKLKLARADAAALYLERDGSQAVWAHMYYLFRAGYVDQALQYAMKHETFLVQSERNFLTYLKAYVDDEDRRLPRALQDRLQADFNRYNRNPHDGLDPFKFALLKIVGRCELTRKSVPEVVQATEDYVWLQLVLIREPLGPEETNDDRYTLRDLQKLLVNFGPAHFNPHGNNPALYFQVLLLSAQFEQAVNYLLQLETYRVEAVHFAVALAYYGLLRLTPLDLPVGNLEYLTVVDGDVDRDVPCLNFNRVIEDYTTQFADADGPAALHYVFLFCLHSLTRAADEPRAKYQATLAHDAVLDVLAGAREYGPLLGEIQRDGARHPGFLERYLPLLDSDPQSSLLARLTKETAELCRQDGRLGDAILLYNMAEEYDTVVAILNVQLGEILSNPLERQRLPEANGAESLTFAARDGALGLSTAALTAGTLAPGEVKRMTEGILDHYLSQTHIQAAIQPRHKETCVLLLSLLDFMAAYEAGRLDQALHIMERLHLIPLEADVVTITRQAEQLRDLDEAIARNFPDLLLATMDVLCQLYTQTKQSQFLDASKQSQLALLRKKGRSLMVLAGMIQFRMPPDTYARLNRLDVFMH</sequence>
<feature type="compositionally biased region" description="Low complexity" evidence="5">
    <location>
        <begin position="151"/>
        <end position="163"/>
    </location>
</feature>
<keyword evidence="4" id="KW-0653">Protein transport</keyword>
<feature type="compositionally biased region" description="Basic residues" evidence="5">
    <location>
        <begin position="167"/>
        <end position="176"/>
    </location>
</feature>
<dbReference type="EMBL" id="JANBPT010000438">
    <property type="protein sequence ID" value="KAJ1920671.1"/>
    <property type="molecule type" value="Genomic_DNA"/>
</dbReference>
<feature type="region of interest" description="Disordered" evidence="5">
    <location>
        <begin position="151"/>
        <end position="188"/>
    </location>
</feature>
<evidence type="ECO:0000256" key="4">
    <source>
        <dbReference type="RuleBase" id="RU364035"/>
    </source>
</evidence>
<dbReference type="PANTHER" id="PTHR11225:SF4">
    <property type="entry name" value="NUCLEAR PORE COMPLEX PROTEIN NUP93"/>
    <property type="match status" value="1"/>
</dbReference>